<dbReference type="PANTHER" id="PTHR12677">
    <property type="entry name" value="GOLGI APPARATUS MEMBRANE PROTEIN TVP38-RELATED"/>
    <property type="match status" value="1"/>
</dbReference>
<feature type="domain" description="VTT" evidence="7">
    <location>
        <begin position="80"/>
        <end position="193"/>
    </location>
</feature>
<feature type="transmembrane region" description="Helical" evidence="6">
    <location>
        <begin position="173"/>
        <end position="195"/>
    </location>
</feature>
<dbReference type="EMBL" id="JACHOP010000010">
    <property type="protein sequence ID" value="MBB5757909.1"/>
    <property type="molecule type" value="Genomic_DNA"/>
</dbReference>
<comment type="caution">
    <text evidence="6">Lacks conserved residue(s) required for the propagation of feature annotation.</text>
</comment>
<dbReference type="GO" id="GO:0005886">
    <property type="term" value="C:plasma membrane"/>
    <property type="evidence" value="ECO:0007669"/>
    <property type="project" value="UniProtKB-SubCell"/>
</dbReference>
<evidence type="ECO:0000256" key="6">
    <source>
        <dbReference type="RuleBase" id="RU366058"/>
    </source>
</evidence>
<evidence type="ECO:0000256" key="2">
    <source>
        <dbReference type="ARBA" id="ARBA00022475"/>
    </source>
</evidence>
<comment type="similarity">
    <text evidence="6">Belongs to the TVP38/TMEM64 family.</text>
</comment>
<comment type="caution">
    <text evidence="8">The sequence shown here is derived from an EMBL/GenBank/DDBJ whole genome shotgun (WGS) entry which is preliminary data.</text>
</comment>
<evidence type="ECO:0000256" key="5">
    <source>
        <dbReference type="ARBA" id="ARBA00023136"/>
    </source>
</evidence>
<evidence type="ECO:0000256" key="3">
    <source>
        <dbReference type="ARBA" id="ARBA00022692"/>
    </source>
</evidence>
<evidence type="ECO:0000259" key="7">
    <source>
        <dbReference type="Pfam" id="PF09335"/>
    </source>
</evidence>
<organism evidence="8 9">
    <name type="scientific">Methylorubrum rhodinum</name>
    <dbReference type="NCBI Taxonomy" id="29428"/>
    <lineage>
        <taxon>Bacteria</taxon>
        <taxon>Pseudomonadati</taxon>
        <taxon>Pseudomonadota</taxon>
        <taxon>Alphaproteobacteria</taxon>
        <taxon>Hyphomicrobiales</taxon>
        <taxon>Methylobacteriaceae</taxon>
        <taxon>Methylorubrum</taxon>
    </lineage>
</organism>
<evidence type="ECO:0000313" key="8">
    <source>
        <dbReference type="EMBL" id="MBB5757909.1"/>
    </source>
</evidence>
<proteinExistence type="inferred from homology"/>
<dbReference type="Proteomes" id="UP000583454">
    <property type="component" value="Unassembled WGS sequence"/>
</dbReference>
<dbReference type="InterPro" id="IPR032816">
    <property type="entry name" value="VTT_dom"/>
</dbReference>
<reference evidence="8 9" key="1">
    <citation type="submission" date="2020-08" db="EMBL/GenBank/DDBJ databases">
        <title>Genomic Encyclopedia of Type Strains, Phase IV (KMG-IV): sequencing the most valuable type-strain genomes for metagenomic binning, comparative biology and taxonomic classification.</title>
        <authorList>
            <person name="Goeker M."/>
        </authorList>
    </citation>
    <scope>NUCLEOTIDE SEQUENCE [LARGE SCALE GENOMIC DNA]</scope>
    <source>
        <strain evidence="8 9">DSM 2163</strain>
    </source>
</reference>
<gene>
    <name evidence="8" type="ORF">HNR00_002626</name>
</gene>
<name>A0A840ZIZ2_9HYPH</name>
<keyword evidence="5 6" id="KW-0472">Membrane</keyword>
<comment type="subcellular location">
    <subcellularLocation>
        <location evidence="1 6">Cell membrane</location>
        <topology evidence="1 6">Multi-pass membrane protein</topology>
    </subcellularLocation>
</comment>
<evidence type="ECO:0000256" key="4">
    <source>
        <dbReference type="ARBA" id="ARBA00022989"/>
    </source>
</evidence>
<keyword evidence="2 6" id="KW-1003">Cell membrane</keyword>
<protein>
    <recommendedName>
        <fullName evidence="6">TVP38/TMEM64 family membrane protein</fullName>
    </recommendedName>
</protein>
<feature type="transmembrane region" description="Helical" evidence="6">
    <location>
        <begin position="89"/>
        <end position="113"/>
    </location>
</feature>
<keyword evidence="4 6" id="KW-1133">Transmembrane helix</keyword>
<dbReference type="InterPro" id="IPR015414">
    <property type="entry name" value="TMEM64"/>
</dbReference>
<accession>A0A840ZIZ2</accession>
<dbReference type="PANTHER" id="PTHR12677:SF59">
    <property type="entry name" value="GOLGI APPARATUS MEMBRANE PROTEIN TVP38-RELATED"/>
    <property type="match status" value="1"/>
</dbReference>
<evidence type="ECO:0000256" key="1">
    <source>
        <dbReference type="ARBA" id="ARBA00004651"/>
    </source>
</evidence>
<feature type="transmembrane region" description="Helical" evidence="6">
    <location>
        <begin position="230"/>
        <end position="248"/>
    </location>
</feature>
<evidence type="ECO:0000313" key="9">
    <source>
        <dbReference type="Proteomes" id="UP000583454"/>
    </source>
</evidence>
<dbReference type="AlphaFoldDB" id="A0A840ZIZ2"/>
<keyword evidence="3 6" id="KW-0812">Transmembrane</keyword>
<keyword evidence="9" id="KW-1185">Reference proteome</keyword>
<sequence>MMEGGPRRRVWLRWLPLVVLLALSLGIAAAGGARLLDLDRISEARAALQAAVAEDRARAIALMALVFVGGVVVSIPAVTVALTSLSGLLFGTLTGALISVGSATTGAMIVFSIGRLAAGDLIRRRAGPRLGRFAEGFRRDGFGYVLTLRLLPIFPFWMTNLTPAAFGVSFRSFFLATLLGLMPGAFVFAGLGAGLDELLAAREATRAACLAAGGTDCAVGLDLRSLVSPTLIAALAGLAAFALLSVYLRRRLERRTLRA</sequence>
<dbReference type="RefSeq" id="WP_183569881.1">
    <property type="nucleotide sequence ID" value="NZ_JACHOP010000010.1"/>
</dbReference>
<dbReference type="Pfam" id="PF09335">
    <property type="entry name" value="VTT_dom"/>
    <property type="match status" value="1"/>
</dbReference>
<feature type="transmembrane region" description="Helical" evidence="6">
    <location>
        <begin position="59"/>
        <end position="82"/>
    </location>
</feature>